<feature type="region of interest" description="Disordered" evidence="1">
    <location>
        <begin position="48"/>
        <end position="77"/>
    </location>
</feature>
<accession>A0A6J7WXY8</accession>
<evidence type="ECO:0000313" key="2">
    <source>
        <dbReference type="EMBL" id="CAB5220924.1"/>
    </source>
</evidence>
<organism evidence="2">
    <name type="scientific">uncultured Caudovirales phage</name>
    <dbReference type="NCBI Taxonomy" id="2100421"/>
    <lineage>
        <taxon>Viruses</taxon>
        <taxon>Duplodnaviria</taxon>
        <taxon>Heunggongvirae</taxon>
        <taxon>Uroviricota</taxon>
        <taxon>Caudoviricetes</taxon>
        <taxon>Peduoviridae</taxon>
        <taxon>Maltschvirus</taxon>
        <taxon>Maltschvirus maltsch</taxon>
    </lineage>
</organism>
<feature type="region of interest" description="Disordered" evidence="1">
    <location>
        <begin position="108"/>
        <end position="133"/>
    </location>
</feature>
<feature type="compositionally biased region" description="Low complexity" evidence="1">
    <location>
        <begin position="49"/>
        <end position="72"/>
    </location>
</feature>
<sequence length="193" mass="20812">MFSCDRIVLIVGVPEMPIKATGFLQKHWKIIAVASLCVASFMAGLRQGSDSVSSKTTSSETRSETVSTGSTSSKKEVASTKKKKKKVIISKPDGTKIVVITHDESTTTASSADEVKKSDSTTTESKTSHSETSAYQPNYSVSVYKTLPTSSKNAKAIPYYTFGIGRRLIGGLWADSLFNTQDSSLALGFRCEF</sequence>
<protein>
    <submittedName>
        <fullName evidence="2">Uncharacterized protein</fullName>
    </submittedName>
</protein>
<reference evidence="2" key="1">
    <citation type="submission" date="2020-05" db="EMBL/GenBank/DDBJ databases">
        <authorList>
            <person name="Chiriac C."/>
            <person name="Salcher M."/>
            <person name="Ghai R."/>
            <person name="Kavagutti S V."/>
        </authorList>
    </citation>
    <scope>NUCLEOTIDE SEQUENCE</scope>
</reference>
<dbReference type="EMBL" id="LR798292">
    <property type="protein sequence ID" value="CAB5220924.1"/>
    <property type="molecule type" value="Genomic_DNA"/>
</dbReference>
<name>A0A6J7WXY8_9CAUD</name>
<proteinExistence type="predicted"/>
<feature type="compositionally biased region" description="Low complexity" evidence="1">
    <location>
        <begin position="120"/>
        <end position="133"/>
    </location>
</feature>
<gene>
    <name evidence="2" type="ORF">UFOVP244_56</name>
</gene>
<evidence type="ECO:0000256" key="1">
    <source>
        <dbReference type="SAM" id="MobiDB-lite"/>
    </source>
</evidence>